<proteinExistence type="predicted"/>
<comment type="caution">
    <text evidence="8">The sequence shown here is derived from an EMBL/GenBank/DDBJ whole genome shotgun (WGS) entry which is preliminary data.</text>
</comment>
<dbReference type="PANTHER" id="PTHR45700">
    <property type="entry name" value="UBIQUITIN-PROTEIN LIGASE E3C"/>
    <property type="match status" value="1"/>
</dbReference>
<evidence type="ECO:0000256" key="2">
    <source>
        <dbReference type="ARBA" id="ARBA00012485"/>
    </source>
</evidence>
<evidence type="ECO:0000256" key="6">
    <source>
        <dbReference type="SAM" id="MobiDB-lite"/>
    </source>
</evidence>
<feature type="compositionally biased region" description="Polar residues" evidence="6">
    <location>
        <begin position="443"/>
        <end position="464"/>
    </location>
</feature>
<dbReference type="EC" id="2.3.2.26" evidence="2"/>
<feature type="compositionally biased region" description="Low complexity" evidence="6">
    <location>
        <begin position="597"/>
        <end position="611"/>
    </location>
</feature>
<dbReference type="FunFam" id="3.30.2160.10:FF:000004">
    <property type="entry name" value="probable E3 ubiquitin-protein ligase HERC4 isoform X1"/>
    <property type="match status" value="1"/>
</dbReference>
<evidence type="ECO:0000313" key="8">
    <source>
        <dbReference type="EMBL" id="KAJ2847360.1"/>
    </source>
</evidence>
<dbReference type="OrthoDB" id="8068875at2759"/>
<gene>
    <name evidence="8" type="primary">HUL4</name>
    <name evidence="8" type="ORF">IWW36_003893</name>
</gene>
<protein>
    <recommendedName>
        <fullName evidence="2">HECT-type E3 ubiquitin transferase</fullName>
        <ecNumber evidence="2">2.3.2.26</ecNumber>
    </recommendedName>
</protein>
<feature type="compositionally biased region" description="Polar residues" evidence="6">
    <location>
        <begin position="327"/>
        <end position="338"/>
    </location>
</feature>
<dbReference type="Gene3D" id="3.30.2410.10">
    <property type="entry name" value="Hect, E3 ligase catalytic domain"/>
    <property type="match status" value="1"/>
</dbReference>
<dbReference type="InterPro" id="IPR044611">
    <property type="entry name" value="E3A/B/C-like"/>
</dbReference>
<dbReference type="Pfam" id="PF00632">
    <property type="entry name" value="HECT"/>
    <property type="match status" value="2"/>
</dbReference>
<dbReference type="InterPro" id="IPR035983">
    <property type="entry name" value="Hect_E3_ubiquitin_ligase"/>
</dbReference>
<dbReference type="InterPro" id="IPR000569">
    <property type="entry name" value="HECT_dom"/>
</dbReference>
<dbReference type="PANTHER" id="PTHR45700:SF8">
    <property type="entry name" value="HECT-TYPE E3 UBIQUITIN TRANSFERASE"/>
    <property type="match status" value="1"/>
</dbReference>
<evidence type="ECO:0000256" key="5">
    <source>
        <dbReference type="PROSITE-ProRule" id="PRU00104"/>
    </source>
</evidence>
<dbReference type="Gene3D" id="3.30.2160.10">
    <property type="entry name" value="Hect, E3 ligase catalytic domain"/>
    <property type="match status" value="1"/>
</dbReference>
<dbReference type="GO" id="GO:0061630">
    <property type="term" value="F:ubiquitin protein ligase activity"/>
    <property type="evidence" value="ECO:0007669"/>
    <property type="project" value="UniProtKB-EC"/>
</dbReference>
<dbReference type="CDD" id="cd00078">
    <property type="entry name" value="HECTc"/>
    <property type="match status" value="1"/>
</dbReference>
<keyword evidence="9" id="KW-1185">Reference proteome</keyword>
<keyword evidence="8" id="KW-0012">Acyltransferase</keyword>
<feature type="compositionally biased region" description="Basic residues" evidence="6">
    <location>
        <begin position="14"/>
        <end position="23"/>
    </location>
</feature>
<feature type="region of interest" description="Disordered" evidence="6">
    <location>
        <begin position="442"/>
        <end position="502"/>
    </location>
</feature>
<feature type="region of interest" description="Disordered" evidence="6">
    <location>
        <begin position="550"/>
        <end position="635"/>
    </location>
</feature>
<evidence type="ECO:0000256" key="3">
    <source>
        <dbReference type="ARBA" id="ARBA00022679"/>
    </source>
</evidence>
<feature type="compositionally biased region" description="Low complexity" evidence="6">
    <location>
        <begin position="552"/>
        <end position="561"/>
    </location>
</feature>
<evidence type="ECO:0000313" key="9">
    <source>
        <dbReference type="Proteomes" id="UP001139887"/>
    </source>
</evidence>
<feature type="region of interest" description="Disordered" evidence="6">
    <location>
        <begin position="295"/>
        <end position="380"/>
    </location>
</feature>
<evidence type="ECO:0000256" key="4">
    <source>
        <dbReference type="ARBA" id="ARBA00022786"/>
    </source>
</evidence>
<dbReference type="Gene3D" id="3.90.1750.10">
    <property type="entry name" value="Hect, E3 ligase catalytic domains"/>
    <property type="match status" value="2"/>
</dbReference>
<dbReference type="Proteomes" id="UP001139887">
    <property type="component" value="Unassembled WGS sequence"/>
</dbReference>
<name>A0A9W8I6V0_9FUNG</name>
<dbReference type="GO" id="GO:0000209">
    <property type="term" value="P:protein polyubiquitination"/>
    <property type="evidence" value="ECO:0007669"/>
    <property type="project" value="InterPro"/>
</dbReference>
<comment type="catalytic activity">
    <reaction evidence="1">
        <text>S-ubiquitinyl-[E2 ubiquitin-conjugating enzyme]-L-cysteine + [acceptor protein]-L-lysine = [E2 ubiquitin-conjugating enzyme]-L-cysteine + N(6)-ubiquitinyl-[acceptor protein]-L-lysine.</text>
        <dbReference type="EC" id="2.3.2.26"/>
    </reaction>
</comment>
<accession>A0A9W8I6V0</accession>
<evidence type="ECO:0000256" key="1">
    <source>
        <dbReference type="ARBA" id="ARBA00000885"/>
    </source>
</evidence>
<dbReference type="SUPFAM" id="SSF56204">
    <property type="entry name" value="Hect, E3 ligase catalytic domain"/>
    <property type="match status" value="2"/>
</dbReference>
<keyword evidence="3 8" id="KW-0808">Transferase</keyword>
<dbReference type="PROSITE" id="PS50237">
    <property type="entry name" value="HECT"/>
    <property type="match status" value="1"/>
</dbReference>
<dbReference type="SMART" id="SM00119">
    <property type="entry name" value="HECTc"/>
    <property type="match status" value="1"/>
</dbReference>
<feature type="active site" description="Glycyl thioester intermediate" evidence="5">
    <location>
        <position position="1207"/>
    </location>
</feature>
<sequence length="1239" mass="137604">MVVSHLFSPLRTLKNKARGRGSGRRGSSSESTTSNEDDVLWSDDQSPVDKSDDKSRSMVTGLCFCCASKVTYPDSVSCFKCTVCTTINDLKELIRTEKSTEDGQVVVRPRVPPPPLTLDRLRAGVQAYRRHPEKHMLLEAMIRESFGNWDVLNFSFANGKPVSTEDPGIMFSQVHAAYKLILSLPPPFIRAMMSAIEQILRRPGRPLNKLEDIRYLLIIIENPLLMQQSFPQESSYHHHIVKSIVGSLANLPNRVHYSLVLWQSQQGRSSLKRKVQLVNQFISYRVQKYDRARNRAAAEANAQPSVPPTTTYSEQSNQQELPAFQRIRSNTNAQSRTATTRHNRMRSNTDSRILMGAHRPPPVPESPEKPLPSSVPQNEPANMGLPAPNNPFYSHMKAEAAANAKRQKSSDKNAWLGLGIANMSIRDTPTRFASLGSTHYPIEQNQPARTGSSRVPTAPTQTHLHSLRDATQPKHSGAKVSGRASEVTPPPPAHARNAPTTSNDYSARVSYYIPLSSGNANIDSPLQEQVPQMPRHIRSPPMEHTCNKATRMRAASMSASSLAIPEAAEPESQLPDDAVRLPRDSVLGVLDGTAEPASASRSSLTRTRSSSEAPMRRRRQQPQDDTAIVSAERRPERAAAGDWGVDMDDYFVGADGVFYPKSSSLVRHQHDWRLVAAARVMALLHAANLLLPTRSRLRLDAFYNLSIESMDLVADYDAWQARVPDAFSFCQYPFLLSLRAKMQIMQADAARQMDSKLKEAVISALFQSYSTRRAAQSQPHLKLLVRRRCLVEDSLHQLASHEQDLKKRLKIEFVGEEGVDAGGLTKEWFMLLLRELLNPMYGMFTCESESGESYWFNPAALETSNQFFLVGVVVGLALYNSTILDLHLPLAVFKKLLRTGFYQASAPGMSAAKTADAISLAIVSGNQNVGSAAPVATSAAGAARAAAAAVAGSRTATTALNGPAGMQKKKPTYAPCYGPASSNGQSSEGRSPVYGLLSPSAQLRYQISEMLTDVAQFRPELSRGLRQLLQYRGDDVEDVFCLTFEASYDAYGEVVTVPLVPNGSSIAVTSHNRVEFVLRYLQWVLNDSIAKQFEPFRRGFYYVCGSNALSLFKPEEIELMVHGSGEDWDPESLVPLTEYHGFTSQANVLVEWFWQVLQEMTFRERKLFLAFITGSDRLPTVISRSTFKLKLMLLGNESNRLPIAHTCFNQLGLWRYQTKDELKHKLMMAINESEGFGLK</sequence>
<dbReference type="EMBL" id="JANBUW010000329">
    <property type="protein sequence ID" value="KAJ2847360.1"/>
    <property type="molecule type" value="Genomic_DNA"/>
</dbReference>
<evidence type="ECO:0000259" key="7">
    <source>
        <dbReference type="PROSITE" id="PS50237"/>
    </source>
</evidence>
<feature type="domain" description="HECT" evidence="7">
    <location>
        <begin position="801"/>
        <end position="1239"/>
    </location>
</feature>
<dbReference type="AlphaFoldDB" id="A0A9W8I6V0"/>
<feature type="compositionally biased region" description="Polar residues" evidence="6">
    <location>
        <begin position="308"/>
        <end position="320"/>
    </location>
</feature>
<feature type="region of interest" description="Disordered" evidence="6">
    <location>
        <begin position="14"/>
        <end position="55"/>
    </location>
</feature>
<reference evidence="8" key="1">
    <citation type="submission" date="2022-07" db="EMBL/GenBank/DDBJ databases">
        <title>Phylogenomic reconstructions and comparative analyses of Kickxellomycotina fungi.</title>
        <authorList>
            <person name="Reynolds N.K."/>
            <person name="Stajich J.E."/>
            <person name="Barry K."/>
            <person name="Grigoriev I.V."/>
            <person name="Crous P."/>
            <person name="Smith M.E."/>
        </authorList>
    </citation>
    <scope>NUCLEOTIDE SEQUENCE</scope>
    <source>
        <strain evidence="8">NRRL 1566</strain>
    </source>
</reference>
<keyword evidence="4 5" id="KW-0833">Ubl conjugation pathway</keyword>
<organism evidence="8 9">
    <name type="scientific">Coemansia brasiliensis</name>
    <dbReference type="NCBI Taxonomy" id="2650707"/>
    <lineage>
        <taxon>Eukaryota</taxon>
        <taxon>Fungi</taxon>
        <taxon>Fungi incertae sedis</taxon>
        <taxon>Zoopagomycota</taxon>
        <taxon>Kickxellomycotina</taxon>
        <taxon>Kickxellomycetes</taxon>
        <taxon>Kickxellales</taxon>
        <taxon>Kickxellaceae</taxon>
        <taxon>Coemansia</taxon>
    </lineage>
</organism>